<evidence type="ECO:0000256" key="1">
    <source>
        <dbReference type="ARBA" id="ARBA00022729"/>
    </source>
</evidence>
<dbReference type="Pfam" id="PF07648">
    <property type="entry name" value="Kazal_2"/>
    <property type="match status" value="3"/>
</dbReference>
<dbReference type="InterPro" id="IPR036058">
    <property type="entry name" value="Kazal_dom_sf"/>
</dbReference>
<accession>A0A087SZI5</accession>
<evidence type="ECO:0000313" key="5">
    <source>
        <dbReference type="EMBL" id="KFM58274.1"/>
    </source>
</evidence>
<feature type="domain" description="Kazal-like" evidence="4">
    <location>
        <begin position="1"/>
        <end position="63"/>
    </location>
</feature>
<dbReference type="CDD" id="cd00104">
    <property type="entry name" value="KAZAL_FS"/>
    <property type="match status" value="2"/>
</dbReference>
<dbReference type="AlphaFoldDB" id="A0A087SZI5"/>
<evidence type="ECO:0000313" key="6">
    <source>
        <dbReference type="Proteomes" id="UP000054359"/>
    </source>
</evidence>
<dbReference type="PANTHER" id="PTHR13866">
    <property type="entry name" value="SPARC OSTEONECTIN"/>
    <property type="match status" value="1"/>
</dbReference>
<keyword evidence="6" id="KW-1185">Reference proteome</keyword>
<proteinExistence type="predicted"/>
<evidence type="ECO:0000256" key="3">
    <source>
        <dbReference type="ARBA" id="ARBA00023180"/>
    </source>
</evidence>
<dbReference type="PROSITE" id="PS51465">
    <property type="entry name" value="KAZAL_2"/>
    <property type="match status" value="3"/>
</dbReference>
<dbReference type="GO" id="GO:0005509">
    <property type="term" value="F:calcium ion binding"/>
    <property type="evidence" value="ECO:0007669"/>
    <property type="project" value="TreeGrafter"/>
</dbReference>
<sequence length="233" mass="26094">MKCIMRRQRPACVCAPTCSRKKRQMGEVCGSDGRTYRHICRLIKRQCRKNKQLTIEYFGKCQKNCDKVQCAGRKTCLLDQMLRPHCVRCQGYCSSNSLGDYVCGADNVTYSSSCHIRQAACVKGKAVPQAYRGKCKANASCENIRCRKGKRCLIDTNGGPPRCVSCPKQCPVAKTEPLCATNNYTYSTWCHIIQDACKHGVLLEVKHEGPCEESSSQQTNLIPLNVFESPDHL</sequence>
<dbReference type="GO" id="GO:0005518">
    <property type="term" value="F:collagen binding"/>
    <property type="evidence" value="ECO:0007669"/>
    <property type="project" value="TreeGrafter"/>
</dbReference>
<name>A0A087SZI5_STEMI</name>
<dbReference type="PANTHER" id="PTHR13866:SF14">
    <property type="entry name" value="BM-40"/>
    <property type="match status" value="1"/>
</dbReference>
<dbReference type="OrthoDB" id="192611at2759"/>
<evidence type="ECO:0000256" key="2">
    <source>
        <dbReference type="ARBA" id="ARBA00023157"/>
    </source>
</evidence>
<evidence type="ECO:0000259" key="4">
    <source>
        <dbReference type="PROSITE" id="PS51465"/>
    </source>
</evidence>
<organism evidence="5 6">
    <name type="scientific">Stegodyphus mimosarum</name>
    <name type="common">African social velvet spider</name>
    <dbReference type="NCBI Taxonomy" id="407821"/>
    <lineage>
        <taxon>Eukaryota</taxon>
        <taxon>Metazoa</taxon>
        <taxon>Ecdysozoa</taxon>
        <taxon>Arthropoda</taxon>
        <taxon>Chelicerata</taxon>
        <taxon>Arachnida</taxon>
        <taxon>Araneae</taxon>
        <taxon>Araneomorphae</taxon>
        <taxon>Entelegynae</taxon>
        <taxon>Eresoidea</taxon>
        <taxon>Eresidae</taxon>
        <taxon>Stegodyphus</taxon>
    </lineage>
</organism>
<dbReference type="EMBL" id="KK112686">
    <property type="protein sequence ID" value="KFM58274.1"/>
    <property type="molecule type" value="Genomic_DNA"/>
</dbReference>
<dbReference type="Proteomes" id="UP000054359">
    <property type="component" value="Unassembled WGS sequence"/>
</dbReference>
<dbReference type="SMART" id="SM00274">
    <property type="entry name" value="FOLN"/>
    <property type="match status" value="2"/>
</dbReference>
<dbReference type="SUPFAM" id="SSF100895">
    <property type="entry name" value="Kazal-type serine protease inhibitors"/>
    <property type="match status" value="3"/>
</dbReference>
<protein>
    <submittedName>
        <fullName evidence="5">Follistatin</fullName>
    </submittedName>
</protein>
<keyword evidence="3" id="KW-0325">Glycoprotein</keyword>
<dbReference type="InterPro" id="IPR003645">
    <property type="entry name" value="Fol_N"/>
</dbReference>
<dbReference type="InterPro" id="IPR002350">
    <property type="entry name" value="Kazal_dom"/>
</dbReference>
<dbReference type="GO" id="GO:0005615">
    <property type="term" value="C:extracellular space"/>
    <property type="evidence" value="ECO:0007669"/>
    <property type="project" value="TreeGrafter"/>
</dbReference>
<feature type="domain" description="Kazal-like" evidence="4">
    <location>
        <begin position="164"/>
        <end position="213"/>
    </location>
</feature>
<keyword evidence="1" id="KW-0732">Signal</keyword>
<feature type="non-terminal residue" evidence="5">
    <location>
        <position position="233"/>
    </location>
</feature>
<gene>
    <name evidence="5" type="ORF">X975_04356</name>
</gene>
<feature type="domain" description="Kazal-like" evidence="4">
    <location>
        <begin position="87"/>
        <end position="137"/>
    </location>
</feature>
<dbReference type="GO" id="GO:0050840">
    <property type="term" value="F:extracellular matrix binding"/>
    <property type="evidence" value="ECO:0007669"/>
    <property type="project" value="TreeGrafter"/>
</dbReference>
<dbReference type="SMART" id="SM00280">
    <property type="entry name" value="KAZAL"/>
    <property type="match status" value="3"/>
</dbReference>
<reference evidence="5 6" key="1">
    <citation type="submission" date="2013-11" db="EMBL/GenBank/DDBJ databases">
        <title>Genome sequencing of Stegodyphus mimosarum.</title>
        <authorList>
            <person name="Bechsgaard J."/>
        </authorList>
    </citation>
    <scope>NUCLEOTIDE SEQUENCE [LARGE SCALE GENOMIC DNA]</scope>
</reference>
<keyword evidence="2" id="KW-1015">Disulfide bond</keyword>
<dbReference type="STRING" id="407821.A0A087SZI5"/>
<dbReference type="Gene3D" id="3.30.60.30">
    <property type="match status" value="3"/>
</dbReference>
<dbReference type="OMA" id="QRPACVC"/>